<keyword evidence="3" id="KW-0406">Ion transport</keyword>
<evidence type="ECO:0000313" key="8">
    <source>
        <dbReference type="Proteomes" id="UP000652176"/>
    </source>
</evidence>
<feature type="coiled-coil region" evidence="5">
    <location>
        <begin position="34"/>
        <end position="68"/>
    </location>
</feature>
<dbReference type="RefSeq" id="WP_192376149.1">
    <property type="nucleotide sequence ID" value="NZ_CAJHIV010000001.1"/>
</dbReference>
<comment type="caution">
    <text evidence="7">The sequence shown here is derived from an EMBL/GenBank/DDBJ whole genome shotgun (WGS) entry which is preliminary data.</text>
</comment>
<evidence type="ECO:0000256" key="6">
    <source>
        <dbReference type="SAM" id="SignalP"/>
    </source>
</evidence>
<proteinExistence type="inferred from homology"/>
<gene>
    <name evidence="7" type="ORF">IE877_18845</name>
</gene>
<evidence type="ECO:0000256" key="1">
    <source>
        <dbReference type="ARBA" id="ARBA00009521"/>
    </source>
</evidence>
<feature type="chain" id="PRO_5045522030" evidence="6">
    <location>
        <begin position="26"/>
        <end position="499"/>
    </location>
</feature>
<keyword evidence="3" id="KW-0626">Porin</keyword>
<keyword evidence="6" id="KW-0732">Signal</keyword>
<dbReference type="SUPFAM" id="SSF56935">
    <property type="entry name" value="Porins"/>
    <property type="match status" value="1"/>
</dbReference>
<comment type="similarity">
    <text evidence="1">Belongs to the alphaproteobacteria porin family.</text>
</comment>
<evidence type="ECO:0000313" key="7">
    <source>
        <dbReference type="EMBL" id="MBD9357901.1"/>
    </source>
</evidence>
<keyword evidence="5" id="KW-0175">Coiled coil</keyword>
<evidence type="ECO:0000256" key="4">
    <source>
        <dbReference type="ARBA" id="ARBA00023136"/>
    </source>
</evidence>
<feature type="signal peptide" evidence="6">
    <location>
        <begin position="1"/>
        <end position="25"/>
    </location>
</feature>
<keyword evidence="8" id="KW-1185">Reference proteome</keyword>
<evidence type="ECO:0000256" key="5">
    <source>
        <dbReference type="SAM" id="Coils"/>
    </source>
</evidence>
<dbReference type="Pfam" id="PF02530">
    <property type="entry name" value="Porin_2"/>
    <property type="match status" value="1"/>
</dbReference>
<keyword evidence="2" id="KW-0813">Transport</keyword>
<evidence type="ECO:0000256" key="3">
    <source>
        <dbReference type="ARBA" id="ARBA00023114"/>
    </source>
</evidence>
<reference evidence="7 8" key="1">
    <citation type="submission" date="2020-09" db="EMBL/GenBank/DDBJ databases">
        <title>Methylomonas albis sp. nov. and Methylomonas fluvii sp. nov.: Two cold-adapted methanotrophs from the River Elbe and an amended description of Methylovulum psychrotolerans strain Eb1.</title>
        <authorList>
            <person name="Bussmann I.K."/>
            <person name="Klings K.-W."/>
            <person name="Warnstedt J."/>
            <person name="Hoppert M."/>
            <person name="Saborowski A."/>
            <person name="Horn F."/>
            <person name="Liebner S."/>
        </authorList>
    </citation>
    <scope>NUCLEOTIDE SEQUENCE [LARGE SCALE GENOMIC DNA]</scope>
    <source>
        <strain evidence="7 8">EbA</strain>
    </source>
</reference>
<evidence type="ECO:0000256" key="2">
    <source>
        <dbReference type="ARBA" id="ARBA00022448"/>
    </source>
</evidence>
<protein>
    <submittedName>
        <fullName evidence="7">Porin</fullName>
    </submittedName>
</protein>
<dbReference type="EMBL" id="JACXSS010000001">
    <property type="protein sequence ID" value="MBD9357901.1"/>
    <property type="molecule type" value="Genomic_DNA"/>
</dbReference>
<keyword evidence="4" id="KW-0472">Membrane</keyword>
<accession>A0ABR9D461</accession>
<sequence length="499" mass="54861">MSESQRWLKIFSMLLCCWMVSPAQAADEDIKALLKALSQQVTQLQSQAERSNARIEQLEQELQHVRAEQVAASKPPIGNTAQVTAASPATVATASASTAVASDKAKEKPAVTVGDVKGTFKIPGTDTSVGLGGFVKMDTMFNSVSAGRDKLGDQQLAMSQIPVGAAGERGQITFHGKESRLWFKSFTPTNSWGDINTYLEFDFFGDPATYTYTPRLRHAYGSIGHFLAGQTYTTFLNVSALPDNLDIGGSAGALTSLRQPLVRWTEPFTWLSTPMEWQVALEAPRTRLWVDSALETSSSKSTNPNLDAAYYTTPNADRYPDLMARLNLNPDWGNLSLAAVGRQVRYTNSTTGYRQADWGGGVNLAGRINTFGLDNIRFMAHYGKGDGRYVSNNNTFADAALDQHGAIELVDAYGGLLSYQHWWDKQWRSSVTYGFAQADYPTFANVVLTRQVQSVHANLLWSPVSQAMLGVEYTYATRELIDGRDGVLQRVQFSAKYSF</sequence>
<dbReference type="InterPro" id="IPR003684">
    <property type="entry name" value="Porin_alphabac"/>
</dbReference>
<keyword evidence="3" id="KW-0812">Transmembrane</keyword>
<name>A0ABR9D461_9GAMM</name>
<dbReference type="Proteomes" id="UP000652176">
    <property type="component" value="Unassembled WGS sequence"/>
</dbReference>
<organism evidence="7 8">
    <name type="scientific">Methylomonas albis</name>
    <dbReference type="NCBI Taxonomy" id="1854563"/>
    <lineage>
        <taxon>Bacteria</taxon>
        <taxon>Pseudomonadati</taxon>
        <taxon>Pseudomonadota</taxon>
        <taxon>Gammaproteobacteria</taxon>
        <taxon>Methylococcales</taxon>
        <taxon>Methylococcaceae</taxon>
        <taxon>Methylomonas</taxon>
    </lineage>
</organism>